<sequence>MRGLFARSWRCVSLHFAADSDHDSVVGELREGVRCEPALRAILRTRAEPRGCFFETEVVQRAGRCPGARGRGERRAVRCRRCRGRTGEVRAIDLAAQLEELRQLGAPELHVRPGPKRGPGRSELLFQDIRSGGDLGDRSLSAVGEAPADTPPVRLWRLALVVTEVDGRVTSAVPAVRGSTRLAADSSRTAPASSDGGCCDCWTAESAPGTDSAAAGRGVYSSRRAPSWPARTANSPAGSSARVKEPSPLE</sequence>
<protein>
    <submittedName>
        <fullName evidence="2">Uncharacterized protein</fullName>
    </submittedName>
</protein>
<gene>
    <name evidence="2" type="ORF">SAMN02745121_08537</name>
</gene>
<accession>A0A1I2ICJ6</accession>
<feature type="region of interest" description="Disordered" evidence="1">
    <location>
        <begin position="204"/>
        <end position="250"/>
    </location>
</feature>
<dbReference type="AlphaFoldDB" id="A0A1I2ICJ6"/>
<dbReference type="Proteomes" id="UP000199400">
    <property type="component" value="Unassembled WGS sequence"/>
</dbReference>
<dbReference type="EMBL" id="FOMX01000059">
    <property type="protein sequence ID" value="SFF38827.1"/>
    <property type="molecule type" value="Genomic_DNA"/>
</dbReference>
<organism evidence="2 3">
    <name type="scientific">Nannocystis exedens</name>
    <dbReference type="NCBI Taxonomy" id="54"/>
    <lineage>
        <taxon>Bacteria</taxon>
        <taxon>Pseudomonadati</taxon>
        <taxon>Myxococcota</taxon>
        <taxon>Polyangia</taxon>
        <taxon>Nannocystales</taxon>
        <taxon>Nannocystaceae</taxon>
        <taxon>Nannocystis</taxon>
    </lineage>
</organism>
<evidence type="ECO:0000256" key="1">
    <source>
        <dbReference type="SAM" id="MobiDB-lite"/>
    </source>
</evidence>
<name>A0A1I2ICJ6_9BACT</name>
<evidence type="ECO:0000313" key="3">
    <source>
        <dbReference type="Proteomes" id="UP000199400"/>
    </source>
</evidence>
<evidence type="ECO:0000313" key="2">
    <source>
        <dbReference type="EMBL" id="SFF38827.1"/>
    </source>
</evidence>
<proteinExistence type="predicted"/>
<reference evidence="3" key="1">
    <citation type="submission" date="2016-10" db="EMBL/GenBank/DDBJ databases">
        <authorList>
            <person name="Varghese N."/>
            <person name="Submissions S."/>
        </authorList>
    </citation>
    <scope>NUCLEOTIDE SEQUENCE [LARGE SCALE GENOMIC DNA]</scope>
    <source>
        <strain evidence="3">ATCC 25963</strain>
    </source>
</reference>
<keyword evidence="3" id="KW-1185">Reference proteome</keyword>